<feature type="compositionally biased region" description="Basic and acidic residues" evidence="2">
    <location>
        <begin position="111"/>
        <end position="129"/>
    </location>
</feature>
<reference evidence="3" key="1">
    <citation type="journal article" date="2020" name="Stud. Mycol.">
        <title>101 Dothideomycetes genomes: a test case for predicting lifestyles and emergence of pathogens.</title>
        <authorList>
            <person name="Haridas S."/>
            <person name="Albert R."/>
            <person name="Binder M."/>
            <person name="Bloem J."/>
            <person name="Labutti K."/>
            <person name="Salamov A."/>
            <person name="Andreopoulos B."/>
            <person name="Baker S."/>
            <person name="Barry K."/>
            <person name="Bills G."/>
            <person name="Bluhm B."/>
            <person name="Cannon C."/>
            <person name="Castanera R."/>
            <person name="Culley D."/>
            <person name="Daum C."/>
            <person name="Ezra D."/>
            <person name="Gonzalez J."/>
            <person name="Henrissat B."/>
            <person name="Kuo A."/>
            <person name="Liang C."/>
            <person name="Lipzen A."/>
            <person name="Lutzoni F."/>
            <person name="Magnuson J."/>
            <person name="Mondo S."/>
            <person name="Nolan M."/>
            <person name="Ohm R."/>
            <person name="Pangilinan J."/>
            <person name="Park H.-J."/>
            <person name="Ramirez L."/>
            <person name="Alfaro M."/>
            <person name="Sun H."/>
            <person name="Tritt A."/>
            <person name="Yoshinaga Y."/>
            <person name="Zwiers L.-H."/>
            <person name="Turgeon B."/>
            <person name="Goodwin S."/>
            <person name="Spatafora J."/>
            <person name="Crous P."/>
            <person name="Grigoriev I."/>
        </authorList>
    </citation>
    <scope>NUCLEOTIDE SEQUENCE</scope>
    <source>
        <strain evidence="3">CBS 480.64</strain>
    </source>
</reference>
<feature type="region of interest" description="Disordered" evidence="2">
    <location>
        <begin position="420"/>
        <end position="440"/>
    </location>
</feature>
<dbReference type="AlphaFoldDB" id="A0A6A7C1X7"/>
<evidence type="ECO:0000256" key="1">
    <source>
        <dbReference type="SAM" id="Coils"/>
    </source>
</evidence>
<evidence type="ECO:0000256" key="2">
    <source>
        <dbReference type="SAM" id="MobiDB-lite"/>
    </source>
</evidence>
<evidence type="ECO:0000313" key="3">
    <source>
        <dbReference type="EMBL" id="KAF2861511.1"/>
    </source>
</evidence>
<name>A0A6A7C1X7_9PEZI</name>
<feature type="region of interest" description="Disordered" evidence="2">
    <location>
        <begin position="496"/>
        <end position="581"/>
    </location>
</feature>
<gene>
    <name evidence="3" type="ORF">K470DRAFT_276160</name>
</gene>
<keyword evidence="1" id="KW-0175">Coiled coil</keyword>
<feature type="coiled-coil region" evidence="1">
    <location>
        <begin position="275"/>
        <end position="351"/>
    </location>
</feature>
<feature type="region of interest" description="Disordered" evidence="2">
    <location>
        <begin position="111"/>
        <end position="187"/>
    </location>
</feature>
<keyword evidence="4" id="KW-1185">Reference proteome</keyword>
<protein>
    <submittedName>
        <fullName evidence="3">Uncharacterized protein</fullName>
    </submittedName>
</protein>
<evidence type="ECO:0000313" key="4">
    <source>
        <dbReference type="Proteomes" id="UP000799421"/>
    </source>
</evidence>
<dbReference type="Proteomes" id="UP000799421">
    <property type="component" value="Unassembled WGS sequence"/>
</dbReference>
<sequence length="581" mass="63865">MRFDHIAAPTLRHHSLLARPDDSDGRCQGNCCVARTHRPESSPGTHAAVLYAVEEGFRFPHTLTPDLDEENSQMSEVGARATHTGARPGGPVPISAAAPSIRTPRDVMRERNAREARRFQAQREEEARRHVALSSEDGLARDGSVRVSGAEALGEPVSRSQGTQNYASNSRPRRISGASGGKHAPQNHVATSFPLAFERWETLSSHWEGLTSYWLHKLEQNTEEIRHTVPNVSSLNRQITDLSAAGANLFHAVVELQRLRASSERKFQRWFFDTRAETERNAERQAELERQLQLERGAHEEAASRKADAEAAASQADRELRELRRELIIAKEEARRAWEELGKRNDEALQQAENLKSGCVAVVAGVQVVPYVSRVSRSGTVASAVRPDVTSSPGERHYERYASPTNTDPFAELARQTVPQTPPWSAERRAGVRSPASSAYTQPHYATDGTPTHVQPNVMVTSPTASPHTRSEGRQEGPFTMGSEAETVYAIDSAGQLQSPPAAITRDTEDTQISESGYSDYGSLPTLPATSAEAMATFTPSSGPDDFADWDTAGATTHHHPTRLSDVLEEDEERSSRRTAE</sequence>
<dbReference type="OrthoDB" id="5945798at2759"/>
<accession>A0A6A7C1X7</accession>
<proteinExistence type="predicted"/>
<organism evidence="3 4">
    <name type="scientific">Piedraia hortae CBS 480.64</name>
    <dbReference type="NCBI Taxonomy" id="1314780"/>
    <lineage>
        <taxon>Eukaryota</taxon>
        <taxon>Fungi</taxon>
        <taxon>Dikarya</taxon>
        <taxon>Ascomycota</taxon>
        <taxon>Pezizomycotina</taxon>
        <taxon>Dothideomycetes</taxon>
        <taxon>Dothideomycetidae</taxon>
        <taxon>Capnodiales</taxon>
        <taxon>Piedraiaceae</taxon>
        <taxon>Piedraia</taxon>
    </lineage>
</organism>
<feature type="compositionally biased region" description="Polar residues" evidence="2">
    <location>
        <begin position="158"/>
        <end position="170"/>
    </location>
</feature>
<dbReference type="EMBL" id="MU005972">
    <property type="protein sequence ID" value="KAF2861511.1"/>
    <property type="molecule type" value="Genomic_DNA"/>
</dbReference>